<proteinExistence type="predicted"/>
<feature type="compositionally biased region" description="Low complexity" evidence="2">
    <location>
        <begin position="75"/>
        <end position="130"/>
    </location>
</feature>
<feature type="compositionally biased region" description="Low complexity" evidence="2">
    <location>
        <begin position="280"/>
        <end position="296"/>
    </location>
</feature>
<dbReference type="EMBL" id="OU900097">
    <property type="protein sequence ID" value="CAG9861798.1"/>
    <property type="molecule type" value="Genomic_DNA"/>
</dbReference>
<evidence type="ECO:0000256" key="2">
    <source>
        <dbReference type="SAM" id="MobiDB-lite"/>
    </source>
</evidence>
<evidence type="ECO:0000313" key="4">
    <source>
        <dbReference type="EMBL" id="CAG9861798.1"/>
    </source>
</evidence>
<dbReference type="InterPro" id="IPR036875">
    <property type="entry name" value="Znf_CCHC_sf"/>
</dbReference>
<keyword evidence="1" id="KW-0863">Zinc-finger</keyword>
<feature type="region of interest" description="Disordered" evidence="2">
    <location>
        <begin position="481"/>
        <end position="512"/>
    </location>
</feature>
<dbReference type="Proteomes" id="UP001153712">
    <property type="component" value="Chromosome 4"/>
</dbReference>
<feature type="compositionally biased region" description="Low complexity" evidence="2">
    <location>
        <begin position="13"/>
        <end position="39"/>
    </location>
</feature>
<accession>A0A9N9TS66</accession>
<keyword evidence="5" id="KW-1185">Reference proteome</keyword>
<evidence type="ECO:0000259" key="3">
    <source>
        <dbReference type="PROSITE" id="PS50158"/>
    </source>
</evidence>
<feature type="compositionally biased region" description="Basic and acidic residues" evidence="2">
    <location>
        <begin position="1"/>
        <end position="12"/>
    </location>
</feature>
<feature type="compositionally biased region" description="Low complexity" evidence="2">
    <location>
        <begin position="308"/>
        <end position="328"/>
    </location>
</feature>
<dbReference type="GO" id="GO:0008270">
    <property type="term" value="F:zinc ion binding"/>
    <property type="evidence" value="ECO:0007669"/>
    <property type="project" value="UniProtKB-KW"/>
</dbReference>
<dbReference type="Pfam" id="PF00098">
    <property type="entry name" value="zf-CCHC"/>
    <property type="match status" value="1"/>
</dbReference>
<dbReference type="SMART" id="SM00343">
    <property type="entry name" value="ZnF_C2HC"/>
    <property type="match status" value="3"/>
</dbReference>
<feature type="region of interest" description="Disordered" evidence="2">
    <location>
        <begin position="1"/>
        <end position="368"/>
    </location>
</feature>
<evidence type="ECO:0000313" key="5">
    <source>
        <dbReference type="Proteomes" id="UP001153712"/>
    </source>
</evidence>
<keyword evidence="1" id="KW-0479">Metal-binding</keyword>
<keyword evidence="1" id="KW-0862">Zinc</keyword>
<dbReference type="InterPro" id="IPR001878">
    <property type="entry name" value="Znf_CCHC"/>
</dbReference>
<feature type="compositionally biased region" description="Low complexity" evidence="2">
    <location>
        <begin position="47"/>
        <end position="67"/>
    </location>
</feature>
<dbReference type="Gene3D" id="4.10.60.10">
    <property type="entry name" value="Zinc finger, CCHC-type"/>
    <property type="match status" value="1"/>
</dbReference>
<feature type="domain" description="CCHC-type" evidence="3">
    <location>
        <begin position="903"/>
        <end position="918"/>
    </location>
</feature>
<organism evidence="4 5">
    <name type="scientific">Phyllotreta striolata</name>
    <name type="common">Striped flea beetle</name>
    <name type="synonym">Crioceris striolata</name>
    <dbReference type="NCBI Taxonomy" id="444603"/>
    <lineage>
        <taxon>Eukaryota</taxon>
        <taxon>Metazoa</taxon>
        <taxon>Ecdysozoa</taxon>
        <taxon>Arthropoda</taxon>
        <taxon>Hexapoda</taxon>
        <taxon>Insecta</taxon>
        <taxon>Pterygota</taxon>
        <taxon>Neoptera</taxon>
        <taxon>Endopterygota</taxon>
        <taxon>Coleoptera</taxon>
        <taxon>Polyphaga</taxon>
        <taxon>Cucujiformia</taxon>
        <taxon>Chrysomeloidea</taxon>
        <taxon>Chrysomelidae</taxon>
        <taxon>Galerucinae</taxon>
        <taxon>Alticini</taxon>
        <taxon>Phyllotreta</taxon>
    </lineage>
</organism>
<evidence type="ECO:0000256" key="1">
    <source>
        <dbReference type="PROSITE-ProRule" id="PRU00047"/>
    </source>
</evidence>
<sequence length="988" mass="109050">MNLMKSSDKSPESSDISPESSNKSPESSDISPESSNKSPECSDKSPESSNKSPESSDISPESSNKSPESSDKSPESSNKSPESSDISPESSNKSPESSDISPESSNKSPESSNKSPESSDISPESSNKSPESSDKSPESSNKSPESSDISPESSDISPESSNISPESSDKSPESSDKSPESSDKSPESKSSDISPESSNKSPKSSDISPESSNKSPESSDISPESSNKSPESSDKSPESSNKSPESSDKSPESSNKSPESSDISPEYSNKSPESSDKSPESSNKSPESSDISPESSNKLPESSDKSPESSNKSPESSDISPESSNKSPESSDKSPESSNKSPESSDISPESSDISPESSNKSPESSDHQNLVISHQNLVLNHQNLVINHQNLVISSDISPESSNKSPESSDISPESSDISPEFSDISPESSNKSPESSDISPESSDHQELVISHQNLVISHQNLVIYHQNLVVEVNSDNKKLTRSGSWGGTSTKRQREEEQEETDSPPVDRAVKKSGTESIMMKAPLFGGTPKKSKNDAESGKEGWAQLWERIAGLEGAVRDLNNLIAESNNIKGTIKNKAKEVGRCTEWVKRVATKVEEDENKERAESTKTVKGKQVDRGTQVNYDEINIEERKRNMKIIECLNEKEEIEEIIDMEWPEEAYICTEVTYRLPEREEVRNNIVVILEPENMEETKEWKDIHSMVPELPHIVEEGIEDKIEMITRNSIIKYGRGKCIEEKRRVVIVPVKDQCIRGKGVQMTQNVEEIKEVIKDIEKKEIVNVISMARIPTEVIRKSCERDQKIVQILDITADRTKEEIEDAIKEELGDTDFEISSIRTCRDGNQAATVKVNRQVAEDMVRRGRVEIGLIQCRVNEWVPLMRCYRCLQFGHRRDTCKGEDRTNTCFKCSKQGHVAKDCKEEEYCTTCKASGHRANNTTCPKFRGMLRRERRRRLSRMISKDSVRGNNQVGDKSPVTEAAETGYINDNAGL</sequence>
<name>A0A9N9TS66_PHYSR</name>
<feature type="compositionally biased region" description="Low complexity" evidence="2">
    <location>
        <begin position="336"/>
        <end position="363"/>
    </location>
</feature>
<dbReference type="OrthoDB" id="6782564at2759"/>
<gene>
    <name evidence="4" type="ORF">PHYEVI_LOCUS8124</name>
</gene>
<feature type="compositionally biased region" description="Low complexity" evidence="2">
    <location>
        <begin position="191"/>
        <end position="230"/>
    </location>
</feature>
<dbReference type="AlphaFoldDB" id="A0A9N9TS66"/>
<dbReference type="GO" id="GO:0003676">
    <property type="term" value="F:nucleic acid binding"/>
    <property type="evidence" value="ECO:0007669"/>
    <property type="project" value="InterPro"/>
</dbReference>
<feature type="compositionally biased region" description="Polar residues" evidence="2">
    <location>
        <begin position="484"/>
        <end position="493"/>
    </location>
</feature>
<feature type="compositionally biased region" description="Low complexity" evidence="2">
    <location>
        <begin position="252"/>
        <end position="272"/>
    </location>
</feature>
<dbReference type="PROSITE" id="PS50158">
    <property type="entry name" value="ZF_CCHC"/>
    <property type="match status" value="1"/>
</dbReference>
<feature type="compositionally biased region" description="Low complexity" evidence="2">
    <location>
        <begin position="398"/>
        <end position="443"/>
    </location>
</feature>
<reference evidence="4" key="1">
    <citation type="submission" date="2022-01" db="EMBL/GenBank/DDBJ databases">
        <authorList>
            <person name="King R."/>
        </authorList>
    </citation>
    <scope>NUCLEOTIDE SEQUENCE</scope>
</reference>
<protein>
    <recommendedName>
        <fullName evidence="3">CCHC-type domain-containing protein</fullName>
    </recommendedName>
</protein>
<feature type="compositionally biased region" description="Low complexity" evidence="2">
    <location>
        <begin position="138"/>
        <end position="166"/>
    </location>
</feature>
<feature type="compositionally biased region" description="Basic and acidic residues" evidence="2">
    <location>
        <begin position="167"/>
        <end position="190"/>
    </location>
</feature>
<feature type="region of interest" description="Disordered" evidence="2">
    <location>
        <begin position="397"/>
        <end position="448"/>
    </location>
</feature>
<dbReference type="SUPFAM" id="SSF57756">
    <property type="entry name" value="Retrovirus zinc finger-like domains"/>
    <property type="match status" value="1"/>
</dbReference>
<feature type="region of interest" description="Disordered" evidence="2">
    <location>
        <begin position="954"/>
        <end position="988"/>
    </location>
</feature>